<sequence>MEKIRNLSLKSSIVLYMAVSLLFSFLLSAVIVRTATYTQQQVWQKYADDGYYEAAENREEGYEVIVSRPNQSQMSEMDWHISELCDFLETYTVLIVSIAGSFIAVGLFYRNKIKVPIEELNKASRMIAENELEFQITYENRDELGRLCREFEKMRGQLEENNRTLWRMVEDERALRAAIAHDIRSPLSVLSGYQETLLEFIPEETLDKEQIIDMLKAGRDQIGRMNRFIETMRNMTRLEDRELEYTDVDVEVLAGRIQEAADIICCKTGKQCTVRIQTGTKVFGIDSEVVLEVAENLLSNALRYAKEKTEVILTSAGQELTITVQDDGQGFTEDPDTLTKAFYHSNPQDDLKHFGMGMYISRIYCEKHGGRLLTGNLAQGGAVVQAAFKLGK</sequence>
<keyword evidence="10" id="KW-0067">ATP-binding</keyword>
<keyword evidence="6" id="KW-0808">Transferase</keyword>
<dbReference type="OrthoDB" id="84942at2"/>
<dbReference type="InterPro" id="IPR005467">
    <property type="entry name" value="His_kinase_dom"/>
</dbReference>
<keyword evidence="18" id="KW-1185">Reference proteome</keyword>
<dbReference type="CDD" id="cd00082">
    <property type="entry name" value="HisKA"/>
    <property type="match status" value="1"/>
</dbReference>
<evidence type="ECO:0000256" key="5">
    <source>
        <dbReference type="ARBA" id="ARBA00022553"/>
    </source>
</evidence>
<comment type="catalytic activity">
    <reaction evidence="1">
        <text>ATP + protein L-histidine = ADP + protein N-phospho-L-histidine.</text>
        <dbReference type="EC" id="2.7.13.3"/>
    </reaction>
</comment>
<dbReference type="Gene3D" id="6.10.340.10">
    <property type="match status" value="1"/>
</dbReference>
<evidence type="ECO:0000256" key="9">
    <source>
        <dbReference type="ARBA" id="ARBA00022777"/>
    </source>
</evidence>
<dbReference type="PROSITE" id="PS50109">
    <property type="entry name" value="HIS_KIN"/>
    <property type="match status" value="1"/>
</dbReference>
<dbReference type="Proteomes" id="UP000245845">
    <property type="component" value="Unassembled WGS sequence"/>
</dbReference>
<dbReference type="PROSITE" id="PS50885">
    <property type="entry name" value="HAMP"/>
    <property type="match status" value="1"/>
</dbReference>
<name>A0A2Y9CAV3_9FIRM</name>
<dbReference type="CDD" id="cd06225">
    <property type="entry name" value="HAMP"/>
    <property type="match status" value="1"/>
</dbReference>
<evidence type="ECO:0000256" key="14">
    <source>
        <dbReference type="SAM" id="Phobius"/>
    </source>
</evidence>
<evidence type="ECO:0000256" key="3">
    <source>
        <dbReference type="ARBA" id="ARBA00012438"/>
    </source>
</evidence>
<feature type="domain" description="Histidine kinase" evidence="15">
    <location>
        <begin position="178"/>
        <end position="392"/>
    </location>
</feature>
<feature type="domain" description="HAMP" evidence="16">
    <location>
        <begin position="111"/>
        <end position="163"/>
    </location>
</feature>
<dbReference type="SUPFAM" id="SSF158472">
    <property type="entry name" value="HAMP domain-like"/>
    <property type="match status" value="1"/>
</dbReference>
<evidence type="ECO:0000256" key="7">
    <source>
        <dbReference type="ARBA" id="ARBA00022692"/>
    </source>
</evidence>
<evidence type="ECO:0000256" key="1">
    <source>
        <dbReference type="ARBA" id="ARBA00000085"/>
    </source>
</evidence>
<evidence type="ECO:0000256" key="8">
    <source>
        <dbReference type="ARBA" id="ARBA00022741"/>
    </source>
</evidence>
<dbReference type="Gene3D" id="3.30.565.10">
    <property type="entry name" value="Histidine kinase-like ATPase, C-terminal domain"/>
    <property type="match status" value="1"/>
</dbReference>
<dbReference type="SMART" id="SM00387">
    <property type="entry name" value="HATPase_c"/>
    <property type="match status" value="1"/>
</dbReference>
<dbReference type="SUPFAM" id="SSF55874">
    <property type="entry name" value="ATPase domain of HSP90 chaperone/DNA topoisomerase II/histidine kinase"/>
    <property type="match status" value="1"/>
</dbReference>
<dbReference type="InterPro" id="IPR050398">
    <property type="entry name" value="HssS/ArlS-like"/>
</dbReference>
<reference evidence="17 18" key="1">
    <citation type="submission" date="2018-05" db="EMBL/GenBank/DDBJ databases">
        <title>The Hungate 1000. A catalogue of reference genomes from the rumen microbiome.</title>
        <authorList>
            <person name="Kelly W."/>
        </authorList>
    </citation>
    <scope>NUCLEOTIDE SEQUENCE [LARGE SCALE GENOMIC DNA]</scope>
    <source>
        <strain evidence="17 18">NLAE-zl-C242</strain>
    </source>
</reference>
<evidence type="ECO:0000259" key="15">
    <source>
        <dbReference type="PROSITE" id="PS50109"/>
    </source>
</evidence>
<dbReference type="PANTHER" id="PTHR45528">
    <property type="entry name" value="SENSOR HISTIDINE KINASE CPXA"/>
    <property type="match status" value="1"/>
</dbReference>
<dbReference type="Pfam" id="PF00672">
    <property type="entry name" value="HAMP"/>
    <property type="match status" value="1"/>
</dbReference>
<gene>
    <name evidence="17" type="ORF">A8806_12623</name>
</gene>
<dbReference type="GO" id="GO:0000155">
    <property type="term" value="F:phosphorelay sensor kinase activity"/>
    <property type="evidence" value="ECO:0007669"/>
    <property type="project" value="InterPro"/>
</dbReference>
<keyword evidence="7 14" id="KW-0812">Transmembrane</keyword>
<dbReference type="GO" id="GO:0005886">
    <property type="term" value="C:plasma membrane"/>
    <property type="evidence" value="ECO:0007669"/>
    <property type="project" value="UniProtKB-SubCell"/>
</dbReference>
<dbReference type="InterPro" id="IPR003661">
    <property type="entry name" value="HisK_dim/P_dom"/>
</dbReference>
<evidence type="ECO:0000256" key="2">
    <source>
        <dbReference type="ARBA" id="ARBA00004651"/>
    </source>
</evidence>
<protein>
    <recommendedName>
        <fullName evidence="3">histidine kinase</fullName>
        <ecNumber evidence="3">2.7.13.3</ecNumber>
    </recommendedName>
</protein>
<dbReference type="Pfam" id="PF02518">
    <property type="entry name" value="HATPase_c"/>
    <property type="match status" value="1"/>
</dbReference>
<evidence type="ECO:0000256" key="4">
    <source>
        <dbReference type="ARBA" id="ARBA00022475"/>
    </source>
</evidence>
<feature type="transmembrane region" description="Helical" evidence="14">
    <location>
        <begin position="91"/>
        <end position="109"/>
    </location>
</feature>
<dbReference type="AlphaFoldDB" id="A0A2Y9CAV3"/>
<dbReference type="InterPro" id="IPR036890">
    <property type="entry name" value="HATPase_C_sf"/>
</dbReference>
<feature type="transmembrane region" description="Helical" evidence="14">
    <location>
        <begin position="12"/>
        <end position="32"/>
    </location>
</feature>
<dbReference type="EC" id="2.7.13.3" evidence="3"/>
<keyword evidence="11 14" id="KW-1133">Transmembrane helix</keyword>
<dbReference type="PANTHER" id="PTHR45528:SF1">
    <property type="entry name" value="SENSOR HISTIDINE KINASE CPXA"/>
    <property type="match status" value="1"/>
</dbReference>
<proteinExistence type="predicted"/>
<keyword evidence="12" id="KW-0902">Two-component regulatory system</keyword>
<dbReference type="RefSeq" id="WP_109733983.1">
    <property type="nucleotide sequence ID" value="NZ_BAAACK010000027.1"/>
</dbReference>
<keyword evidence="5" id="KW-0597">Phosphoprotein</keyword>
<keyword evidence="9" id="KW-0418">Kinase</keyword>
<evidence type="ECO:0000256" key="10">
    <source>
        <dbReference type="ARBA" id="ARBA00022840"/>
    </source>
</evidence>
<comment type="caution">
    <text evidence="17">The sequence shown here is derived from an EMBL/GenBank/DDBJ whole genome shotgun (WGS) entry which is preliminary data.</text>
</comment>
<dbReference type="SUPFAM" id="SSF47384">
    <property type="entry name" value="Homodimeric domain of signal transducing histidine kinase"/>
    <property type="match status" value="1"/>
</dbReference>
<evidence type="ECO:0000256" key="11">
    <source>
        <dbReference type="ARBA" id="ARBA00022989"/>
    </source>
</evidence>
<dbReference type="Pfam" id="PF00512">
    <property type="entry name" value="HisKA"/>
    <property type="match status" value="1"/>
</dbReference>
<evidence type="ECO:0000313" key="17">
    <source>
        <dbReference type="EMBL" id="PWJ18009.1"/>
    </source>
</evidence>
<keyword evidence="4" id="KW-1003">Cell membrane</keyword>
<evidence type="ECO:0000256" key="6">
    <source>
        <dbReference type="ARBA" id="ARBA00022679"/>
    </source>
</evidence>
<evidence type="ECO:0000313" key="18">
    <source>
        <dbReference type="Proteomes" id="UP000245845"/>
    </source>
</evidence>
<dbReference type="EMBL" id="QGDL01000026">
    <property type="protein sequence ID" value="PWJ18009.1"/>
    <property type="molecule type" value="Genomic_DNA"/>
</dbReference>
<evidence type="ECO:0000256" key="13">
    <source>
        <dbReference type="ARBA" id="ARBA00023136"/>
    </source>
</evidence>
<dbReference type="InterPro" id="IPR003594">
    <property type="entry name" value="HATPase_dom"/>
</dbReference>
<accession>A0A2Y9CAV3</accession>
<dbReference type="SMART" id="SM00388">
    <property type="entry name" value="HisKA"/>
    <property type="match status" value="1"/>
</dbReference>
<evidence type="ECO:0000259" key="16">
    <source>
        <dbReference type="PROSITE" id="PS50885"/>
    </source>
</evidence>
<dbReference type="InterPro" id="IPR003660">
    <property type="entry name" value="HAMP_dom"/>
</dbReference>
<evidence type="ECO:0000256" key="12">
    <source>
        <dbReference type="ARBA" id="ARBA00023012"/>
    </source>
</evidence>
<keyword evidence="8" id="KW-0547">Nucleotide-binding</keyword>
<dbReference type="InterPro" id="IPR036097">
    <property type="entry name" value="HisK_dim/P_sf"/>
</dbReference>
<comment type="subcellular location">
    <subcellularLocation>
        <location evidence="2">Cell membrane</location>
        <topology evidence="2">Multi-pass membrane protein</topology>
    </subcellularLocation>
</comment>
<organism evidence="17 18">
    <name type="scientific">Faecalicatena orotica</name>
    <dbReference type="NCBI Taxonomy" id="1544"/>
    <lineage>
        <taxon>Bacteria</taxon>
        <taxon>Bacillati</taxon>
        <taxon>Bacillota</taxon>
        <taxon>Clostridia</taxon>
        <taxon>Lachnospirales</taxon>
        <taxon>Lachnospiraceae</taxon>
        <taxon>Faecalicatena</taxon>
    </lineage>
</organism>
<dbReference type="Gene3D" id="1.10.287.130">
    <property type="match status" value="1"/>
</dbReference>
<keyword evidence="13 14" id="KW-0472">Membrane</keyword>
<dbReference type="SMART" id="SM00304">
    <property type="entry name" value="HAMP"/>
    <property type="match status" value="1"/>
</dbReference>
<dbReference type="GO" id="GO:0005524">
    <property type="term" value="F:ATP binding"/>
    <property type="evidence" value="ECO:0007669"/>
    <property type="project" value="UniProtKB-KW"/>
</dbReference>